<protein>
    <submittedName>
        <fullName evidence="2">Uncharacterized protein</fullName>
    </submittedName>
</protein>
<reference evidence="2" key="1">
    <citation type="submission" date="2023-01" db="EMBL/GenBank/DDBJ databases">
        <title>The chitinases involved in constricting ring structure development in the nematode-trapping fungus Drechslerella dactyloides.</title>
        <authorList>
            <person name="Wang R."/>
            <person name="Zhang L."/>
            <person name="Tang P."/>
            <person name="Li S."/>
            <person name="Liang L."/>
        </authorList>
    </citation>
    <scope>NUCLEOTIDE SEQUENCE</scope>
    <source>
        <strain evidence="2">YMF1.00031</strain>
    </source>
</reference>
<keyword evidence="3" id="KW-1185">Reference proteome</keyword>
<dbReference type="AlphaFoldDB" id="A0AAD6J314"/>
<comment type="caution">
    <text evidence="2">The sequence shown here is derived from an EMBL/GenBank/DDBJ whole genome shotgun (WGS) entry which is preliminary data.</text>
</comment>
<evidence type="ECO:0000313" key="2">
    <source>
        <dbReference type="EMBL" id="KAJ6263608.1"/>
    </source>
</evidence>
<evidence type="ECO:0000313" key="3">
    <source>
        <dbReference type="Proteomes" id="UP001221413"/>
    </source>
</evidence>
<name>A0AAD6J314_DREDA</name>
<accession>A0AAD6J314</accession>
<keyword evidence="1" id="KW-0732">Signal</keyword>
<proteinExistence type="predicted"/>
<organism evidence="2 3">
    <name type="scientific">Drechslerella dactyloides</name>
    <name type="common">Nematode-trapping fungus</name>
    <name type="synonym">Arthrobotrys dactyloides</name>
    <dbReference type="NCBI Taxonomy" id="74499"/>
    <lineage>
        <taxon>Eukaryota</taxon>
        <taxon>Fungi</taxon>
        <taxon>Dikarya</taxon>
        <taxon>Ascomycota</taxon>
        <taxon>Pezizomycotina</taxon>
        <taxon>Orbiliomycetes</taxon>
        <taxon>Orbiliales</taxon>
        <taxon>Orbiliaceae</taxon>
        <taxon>Drechslerella</taxon>
    </lineage>
</organism>
<sequence>MQKSLITIIFSTLALRAYAACPATPNHQCQYWCDYPGTAAAGSCSNVNITTQGSVCNVCPGITVACPAKYDAECPYLCHYPAVPQDGFSCSYVNITTQGSVCEKCPGGPAGTSVGLPSPSPTSTASGSASASASAVPSGCPATPAATCAYWCEYGGQPDTGTCEAALVVNLRKTCQKCPGGSGTSTVTPPPIATGAASTLRIGGAAVIGLLGLALLI</sequence>
<gene>
    <name evidence="2" type="ORF">Dda_2176</name>
</gene>
<evidence type="ECO:0000256" key="1">
    <source>
        <dbReference type="SAM" id="SignalP"/>
    </source>
</evidence>
<feature type="signal peptide" evidence="1">
    <location>
        <begin position="1"/>
        <end position="19"/>
    </location>
</feature>
<feature type="chain" id="PRO_5042225063" evidence="1">
    <location>
        <begin position="20"/>
        <end position="217"/>
    </location>
</feature>
<dbReference type="Proteomes" id="UP001221413">
    <property type="component" value="Unassembled WGS sequence"/>
</dbReference>
<dbReference type="EMBL" id="JAQGDS010000002">
    <property type="protein sequence ID" value="KAJ6263608.1"/>
    <property type="molecule type" value="Genomic_DNA"/>
</dbReference>